<proteinExistence type="predicted"/>
<feature type="region of interest" description="Disordered" evidence="1">
    <location>
        <begin position="121"/>
        <end position="158"/>
    </location>
</feature>
<evidence type="ECO:0000256" key="1">
    <source>
        <dbReference type="SAM" id="MobiDB-lite"/>
    </source>
</evidence>
<accession>A0AAV5T1I6</accession>
<reference evidence="3" key="1">
    <citation type="submission" date="2023-10" db="EMBL/GenBank/DDBJ databases">
        <title>Genome assembly of Pristionchus species.</title>
        <authorList>
            <person name="Yoshida K."/>
            <person name="Sommer R.J."/>
        </authorList>
    </citation>
    <scope>NUCLEOTIDE SEQUENCE</scope>
    <source>
        <strain evidence="3">RS0144</strain>
    </source>
</reference>
<keyword evidence="2" id="KW-0732">Signal</keyword>
<dbReference type="AlphaFoldDB" id="A0AAV5T1I6"/>
<evidence type="ECO:0000313" key="4">
    <source>
        <dbReference type="Proteomes" id="UP001432027"/>
    </source>
</evidence>
<keyword evidence="4" id="KW-1185">Reference proteome</keyword>
<evidence type="ECO:0000313" key="3">
    <source>
        <dbReference type="EMBL" id="GMS89330.1"/>
    </source>
</evidence>
<evidence type="ECO:0000256" key="2">
    <source>
        <dbReference type="SAM" id="SignalP"/>
    </source>
</evidence>
<protein>
    <submittedName>
        <fullName evidence="3">Uncharacterized protein</fullName>
    </submittedName>
</protein>
<feature type="signal peptide" evidence="2">
    <location>
        <begin position="1"/>
        <end position="24"/>
    </location>
</feature>
<dbReference type="EMBL" id="BTSX01000003">
    <property type="protein sequence ID" value="GMS89330.1"/>
    <property type="molecule type" value="Genomic_DNA"/>
</dbReference>
<organism evidence="3 4">
    <name type="scientific">Pristionchus entomophagus</name>
    <dbReference type="NCBI Taxonomy" id="358040"/>
    <lineage>
        <taxon>Eukaryota</taxon>
        <taxon>Metazoa</taxon>
        <taxon>Ecdysozoa</taxon>
        <taxon>Nematoda</taxon>
        <taxon>Chromadorea</taxon>
        <taxon>Rhabditida</taxon>
        <taxon>Rhabditina</taxon>
        <taxon>Diplogasteromorpha</taxon>
        <taxon>Diplogasteroidea</taxon>
        <taxon>Neodiplogasteridae</taxon>
        <taxon>Pristionchus</taxon>
    </lineage>
</organism>
<feature type="chain" id="PRO_5043394579" evidence="2">
    <location>
        <begin position="25"/>
        <end position="158"/>
    </location>
</feature>
<gene>
    <name evidence="3" type="ORF">PENTCL1PPCAC_11505</name>
</gene>
<comment type="caution">
    <text evidence="3">The sequence shown here is derived from an EMBL/GenBank/DDBJ whole genome shotgun (WGS) entry which is preliminary data.</text>
</comment>
<feature type="compositionally biased region" description="Basic and acidic residues" evidence="1">
    <location>
        <begin position="121"/>
        <end position="139"/>
    </location>
</feature>
<dbReference type="Proteomes" id="UP001432027">
    <property type="component" value="Unassembled WGS sequence"/>
</dbReference>
<sequence length="158" mass="17292">MFLSPSSTLFLFFTIYIILNGVECGGGRGAVIGEDDTVEESPDRSIVVDDLPSAIELLDESGNDYEYKTVVPDSVIVPIHLHSYASKRGGGRVFKRGGGRPVDILTDVIEKRGGARVFPNEKRGGGRIFQEEKRGEGRLFKRGGGRPSVIEPEDDYSM</sequence>
<name>A0AAV5T1I6_9BILA</name>